<dbReference type="CDD" id="cd02696">
    <property type="entry name" value="MurNAc-LAA"/>
    <property type="match status" value="1"/>
</dbReference>
<dbReference type="InterPro" id="IPR002508">
    <property type="entry name" value="MurNAc-LAA_cat"/>
</dbReference>
<keyword evidence="6" id="KW-1185">Reference proteome</keyword>
<dbReference type="GO" id="GO:0009253">
    <property type="term" value="P:peptidoglycan catabolic process"/>
    <property type="evidence" value="ECO:0007669"/>
    <property type="project" value="InterPro"/>
</dbReference>
<evidence type="ECO:0000313" key="5">
    <source>
        <dbReference type="EMBL" id="SKA92944.1"/>
    </source>
</evidence>
<dbReference type="GO" id="GO:0030288">
    <property type="term" value="C:outer membrane-bounded periplasmic space"/>
    <property type="evidence" value="ECO:0007669"/>
    <property type="project" value="TreeGrafter"/>
</dbReference>
<sequence length="202" mass="22244">MNRFPLLRLGLIWLIMAGFGLSAAQALTFSTVILDAGHGGHDGGAAWHGLVEKRLCLDVAQRVERILKAKGVRVVMTRRSDVFVELDNRARIANRYLKSVFVSIHFNANRKTSITGMEGYYRSSRGKILAASILRSMDRRVTGTNRGVFNRNFKVLRSTLMPAAVIECGYLSNRTEAKRCASPSHRQAIAEGIAAGILATRG</sequence>
<evidence type="ECO:0000256" key="2">
    <source>
        <dbReference type="ARBA" id="ARBA00011901"/>
    </source>
</evidence>
<dbReference type="SUPFAM" id="SSF53187">
    <property type="entry name" value="Zn-dependent exopeptidases"/>
    <property type="match status" value="1"/>
</dbReference>
<organism evidence="5 6">
    <name type="scientific">Prosthecobacter debontii</name>
    <dbReference type="NCBI Taxonomy" id="48467"/>
    <lineage>
        <taxon>Bacteria</taxon>
        <taxon>Pseudomonadati</taxon>
        <taxon>Verrucomicrobiota</taxon>
        <taxon>Verrucomicrobiia</taxon>
        <taxon>Verrucomicrobiales</taxon>
        <taxon>Verrucomicrobiaceae</taxon>
        <taxon>Prosthecobacter</taxon>
    </lineage>
</organism>
<dbReference type="Pfam" id="PF01520">
    <property type="entry name" value="Amidase_3"/>
    <property type="match status" value="1"/>
</dbReference>
<dbReference type="Proteomes" id="UP000190774">
    <property type="component" value="Unassembled WGS sequence"/>
</dbReference>
<dbReference type="Gene3D" id="3.40.630.40">
    <property type="entry name" value="Zn-dependent exopeptidases"/>
    <property type="match status" value="1"/>
</dbReference>
<evidence type="ECO:0000256" key="3">
    <source>
        <dbReference type="ARBA" id="ARBA00022801"/>
    </source>
</evidence>
<dbReference type="EMBL" id="FUYE01000005">
    <property type="protein sequence ID" value="SKA92944.1"/>
    <property type="molecule type" value="Genomic_DNA"/>
</dbReference>
<reference evidence="6" key="1">
    <citation type="submission" date="2017-02" db="EMBL/GenBank/DDBJ databases">
        <authorList>
            <person name="Varghese N."/>
            <person name="Submissions S."/>
        </authorList>
    </citation>
    <scope>NUCLEOTIDE SEQUENCE [LARGE SCALE GENOMIC DNA]</scope>
    <source>
        <strain evidence="6">ATCC 700200</strain>
    </source>
</reference>
<protein>
    <recommendedName>
        <fullName evidence="2">N-acetylmuramoyl-L-alanine amidase</fullName>
        <ecNumber evidence="2">3.5.1.28</ecNumber>
    </recommendedName>
</protein>
<evidence type="ECO:0000259" key="4">
    <source>
        <dbReference type="SMART" id="SM00646"/>
    </source>
</evidence>
<evidence type="ECO:0000313" key="6">
    <source>
        <dbReference type="Proteomes" id="UP000190774"/>
    </source>
</evidence>
<dbReference type="SMART" id="SM00646">
    <property type="entry name" value="Ami_3"/>
    <property type="match status" value="1"/>
</dbReference>
<gene>
    <name evidence="5" type="ORF">SAMN02745166_02011</name>
</gene>
<accession>A0A1T4XTV2</accession>
<evidence type="ECO:0000256" key="1">
    <source>
        <dbReference type="ARBA" id="ARBA00001561"/>
    </source>
</evidence>
<dbReference type="GO" id="GO:0008745">
    <property type="term" value="F:N-acetylmuramoyl-L-alanine amidase activity"/>
    <property type="evidence" value="ECO:0007669"/>
    <property type="project" value="UniProtKB-EC"/>
</dbReference>
<dbReference type="PANTHER" id="PTHR30404">
    <property type="entry name" value="N-ACETYLMURAMOYL-L-ALANINE AMIDASE"/>
    <property type="match status" value="1"/>
</dbReference>
<keyword evidence="3" id="KW-0378">Hydrolase</keyword>
<name>A0A1T4XTV2_9BACT</name>
<dbReference type="PANTHER" id="PTHR30404:SF0">
    <property type="entry name" value="N-ACETYLMURAMOYL-L-ALANINE AMIDASE AMIC"/>
    <property type="match status" value="1"/>
</dbReference>
<dbReference type="RefSeq" id="WP_078813208.1">
    <property type="nucleotide sequence ID" value="NZ_FUYE01000005.1"/>
</dbReference>
<dbReference type="InterPro" id="IPR050695">
    <property type="entry name" value="N-acetylmuramoyl_amidase_3"/>
</dbReference>
<comment type="catalytic activity">
    <reaction evidence="1">
        <text>Hydrolyzes the link between N-acetylmuramoyl residues and L-amino acid residues in certain cell-wall glycopeptides.</text>
        <dbReference type="EC" id="3.5.1.28"/>
    </reaction>
</comment>
<proteinExistence type="predicted"/>
<dbReference type="AlphaFoldDB" id="A0A1T4XTV2"/>
<dbReference type="OrthoDB" id="9772024at2"/>
<dbReference type="EC" id="3.5.1.28" evidence="2"/>
<feature type="domain" description="MurNAc-LAA" evidence="4">
    <location>
        <begin position="90"/>
        <end position="198"/>
    </location>
</feature>
<dbReference type="STRING" id="48467.SAMN02745166_02011"/>